<organism evidence="1 2">
    <name type="scientific">Vibrio owensii</name>
    <dbReference type="NCBI Taxonomy" id="696485"/>
    <lineage>
        <taxon>Bacteria</taxon>
        <taxon>Pseudomonadati</taxon>
        <taxon>Pseudomonadota</taxon>
        <taxon>Gammaproteobacteria</taxon>
        <taxon>Vibrionales</taxon>
        <taxon>Vibrionaceae</taxon>
        <taxon>Vibrio</taxon>
    </lineage>
</organism>
<dbReference type="AlphaFoldDB" id="A0AAU9QD70"/>
<name>A0AAU9QD70_9VIBR</name>
<protein>
    <submittedName>
        <fullName evidence="1">Uncharacterized protein</fullName>
    </submittedName>
</protein>
<gene>
    <name evidence="1" type="ORF">THF1D04_70201</name>
</gene>
<accession>A0AAU9QD70</accession>
<sequence>MINDSFLTNSNRLLLFEVMILVGVVYKTDGNGGAVLESEC</sequence>
<comment type="caution">
    <text evidence="1">The sequence shown here is derived from an EMBL/GenBank/DDBJ whole genome shotgun (WGS) entry which is preliminary data.</text>
</comment>
<dbReference type="EMBL" id="CAKMTQ010000067">
    <property type="protein sequence ID" value="CAH1541939.1"/>
    <property type="molecule type" value="Genomic_DNA"/>
</dbReference>
<evidence type="ECO:0000313" key="2">
    <source>
        <dbReference type="Proteomes" id="UP001295420"/>
    </source>
</evidence>
<evidence type="ECO:0000313" key="1">
    <source>
        <dbReference type="EMBL" id="CAH1541939.1"/>
    </source>
</evidence>
<dbReference type="Proteomes" id="UP001295420">
    <property type="component" value="Unassembled WGS sequence"/>
</dbReference>
<reference evidence="1" key="1">
    <citation type="submission" date="2022-01" db="EMBL/GenBank/DDBJ databases">
        <authorList>
            <person name="Lagorce A."/>
        </authorList>
    </citation>
    <scope>NUCLEOTIDE SEQUENCE</scope>
    <source>
        <strain evidence="1">Th15_F1_D04</strain>
    </source>
</reference>
<proteinExistence type="predicted"/>